<reference evidence="1" key="1">
    <citation type="submission" date="2019-03" db="EMBL/GenBank/DDBJ databases">
        <title>Complete genome sequence of enteropathogenic Citrobacter rodentium strain DBS100.</title>
        <authorList>
            <person name="Popov G."/>
            <person name="Fiebig A."/>
            <person name="Shideler S."/>
            <person name="Coombes B."/>
            <person name="Savchenko A."/>
        </authorList>
    </citation>
    <scope>NUCLEOTIDE SEQUENCE</scope>
    <source>
        <strain evidence="1">DBS100</strain>
    </source>
</reference>
<dbReference type="EMBL" id="CP038008">
    <property type="protein sequence ID" value="QBY28369.1"/>
    <property type="molecule type" value="Genomic_DNA"/>
</dbReference>
<dbReference type="GO" id="GO:0046103">
    <property type="term" value="P:inosine biosynthetic process"/>
    <property type="evidence" value="ECO:0007669"/>
    <property type="project" value="TreeGrafter"/>
</dbReference>
<sequence>MFNQDPYWLIPTLCLASDRIFYAQLRDHLGQKSSGERKKEKNGYILVQAAQDYQFYFGGRIRKEDVQNNALMWQIETGNENCLSMLDSLSAYFLTWRGNCFEVRRERLEPWLMICSVIDPAWIIAYAYQQLIKQNVVCDSELISLLTEHQCPFAFPKGRGDISFADNHVHLNGHGYSSISMLNFIDGNYKVKKGIKWPYRQEYTLFESGLLDKNDLPRWLSAYSSCLLKNVYNSFQQGKRSEVDFTCLKDAVETVLADEDKYYFLEVASLYDVVTLQQRVLYEAAQQKYHSHQRWLLYTCGIMLGTESEDYANALANLIRISNILRNYMVVSAVGLGQFIDFFGFNYRRITKPADTNNRVHYDSSAGISREYRVSPDFVLGSGVMPDIYARQLFDFYCTQARKGVPEQGHIVVHFTRSFPDKKSTYDKLLTECRERLRSQCDYFGRFLTSLTLQSIEYKNLSTDEDRSIDIRKLVRGYDVAGNENELQIEVFAPVLRVLRAAKFKGEGVNFKRLQRPFITVHAGEDYCHILSGLRAMDEAVEFCMLGEGDRIGHGLALGVDIKLWANRQKRAYLTVGQHLDNLVWAYHQAVLLSQHIVEHIPVMHELRDKIHYWSHQLYSETYTPDLLFKAWLLRRNWPDYKSIISDPANINEWVPDQHILVSTDETTAKARKIWERYLNSGLAENDVFNRIISVNCAPDTAQNFSMTFNENEDILSKGELLLYEAIQDFLIEKYSRLGLVIEACPTSNIYIGRLEKYHEHPLFRWNPPDSQWIKPGGKFNRFGLRTGPLSVCINTDDSALMPTTIENEHRLMRDCAIHFYGIGTWMADLWINSIRIKGIEIFKGNHLSQDLDNLI</sequence>
<dbReference type="SUPFAM" id="SSF51556">
    <property type="entry name" value="Metallo-dependent hydrolases"/>
    <property type="match status" value="1"/>
</dbReference>
<dbReference type="PANTHER" id="PTHR11409:SF43">
    <property type="entry name" value="ADENOSINE DEAMINASE"/>
    <property type="match status" value="1"/>
</dbReference>
<evidence type="ECO:0008006" key="2">
    <source>
        <dbReference type="Google" id="ProtNLM"/>
    </source>
</evidence>
<proteinExistence type="predicted"/>
<dbReference type="GO" id="GO:0006154">
    <property type="term" value="P:adenosine catabolic process"/>
    <property type="evidence" value="ECO:0007669"/>
    <property type="project" value="TreeGrafter"/>
</dbReference>
<evidence type="ECO:0000313" key="1">
    <source>
        <dbReference type="EMBL" id="QBY28369.1"/>
    </source>
</evidence>
<dbReference type="InterPro" id="IPR032466">
    <property type="entry name" value="Metal_Hydrolase"/>
</dbReference>
<dbReference type="Gene3D" id="3.20.20.140">
    <property type="entry name" value="Metal-dependent hydrolases"/>
    <property type="match status" value="2"/>
</dbReference>
<dbReference type="NCBIfam" id="NF041744">
    <property type="entry name" value="RdrB"/>
    <property type="match status" value="1"/>
</dbReference>
<protein>
    <recommendedName>
        <fullName evidence="2">Adenosine deaminase</fullName>
    </recommendedName>
</protein>
<name>A0A482PJZ8_CITRO</name>
<dbReference type="GO" id="GO:0043103">
    <property type="term" value="P:hypoxanthine salvage"/>
    <property type="evidence" value="ECO:0007669"/>
    <property type="project" value="TreeGrafter"/>
</dbReference>
<dbReference type="OMA" id="LRNYMVV"/>
<dbReference type="RefSeq" id="WP_012906048.1">
    <property type="nucleotide sequence ID" value="NZ_CAJTBI010000005.1"/>
</dbReference>
<dbReference type="GO" id="GO:0004000">
    <property type="term" value="F:adenosine deaminase activity"/>
    <property type="evidence" value="ECO:0007669"/>
    <property type="project" value="TreeGrafter"/>
</dbReference>
<accession>A0A482PJZ8</accession>
<dbReference type="GO" id="GO:0005829">
    <property type="term" value="C:cytosol"/>
    <property type="evidence" value="ECO:0007669"/>
    <property type="project" value="TreeGrafter"/>
</dbReference>
<dbReference type="PANTHER" id="PTHR11409">
    <property type="entry name" value="ADENOSINE DEAMINASE"/>
    <property type="match status" value="1"/>
</dbReference>
<organism evidence="1">
    <name type="scientific">Citrobacter rodentium</name>
    <dbReference type="NCBI Taxonomy" id="67825"/>
    <lineage>
        <taxon>Bacteria</taxon>
        <taxon>Pseudomonadati</taxon>
        <taxon>Pseudomonadota</taxon>
        <taxon>Gammaproteobacteria</taxon>
        <taxon>Enterobacterales</taxon>
        <taxon>Enterobacteriaceae</taxon>
        <taxon>Citrobacter</taxon>
    </lineage>
</organism>
<dbReference type="AlphaFoldDB" id="A0A482PJZ8"/>
<gene>
    <name evidence="1" type="ORF">E2R62_05580</name>
</gene>
<dbReference type="InterPro" id="IPR006330">
    <property type="entry name" value="Ado/ade_deaminase"/>
</dbReference>